<keyword evidence="1" id="KW-0472">Membrane</keyword>
<sequence>MNTEPDRRKVYRSPNIVAFLVTGAVVGIILGAIIGASGDSGNYTDWSAIGYLAVVFGSIGALLGGLAAVAADWWAHR</sequence>
<keyword evidence="3" id="KW-1185">Reference proteome</keyword>
<feature type="transmembrane region" description="Helical" evidence="1">
    <location>
        <begin position="16"/>
        <end position="36"/>
    </location>
</feature>
<feature type="transmembrane region" description="Helical" evidence="1">
    <location>
        <begin position="48"/>
        <end position="75"/>
    </location>
</feature>
<accession>A0A2Y8ZZ04</accession>
<evidence type="ECO:0000313" key="3">
    <source>
        <dbReference type="Proteomes" id="UP000250028"/>
    </source>
</evidence>
<evidence type="ECO:0000313" key="2">
    <source>
        <dbReference type="EMBL" id="SSA35469.1"/>
    </source>
</evidence>
<reference evidence="3" key="1">
    <citation type="submission" date="2016-10" db="EMBL/GenBank/DDBJ databases">
        <authorList>
            <person name="Varghese N."/>
            <person name="Submissions S."/>
        </authorList>
    </citation>
    <scope>NUCLEOTIDE SEQUENCE [LARGE SCALE GENOMIC DNA]</scope>
    <source>
        <strain evidence="3">DSM 22951</strain>
    </source>
</reference>
<name>A0A2Y8ZZ04_9MICO</name>
<keyword evidence="1" id="KW-1133">Transmembrane helix</keyword>
<dbReference type="EMBL" id="UESZ01000001">
    <property type="protein sequence ID" value="SSA35469.1"/>
    <property type="molecule type" value="Genomic_DNA"/>
</dbReference>
<proteinExistence type="predicted"/>
<dbReference type="Proteomes" id="UP000250028">
    <property type="component" value="Unassembled WGS sequence"/>
</dbReference>
<protein>
    <submittedName>
        <fullName evidence="2">Uncharacterized protein</fullName>
    </submittedName>
</protein>
<dbReference type="AlphaFoldDB" id="A0A2Y8ZZ04"/>
<evidence type="ECO:0000256" key="1">
    <source>
        <dbReference type="SAM" id="Phobius"/>
    </source>
</evidence>
<organism evidence="2 3">
    <name type="scientific">Branchiibius hedensis</name>
    <dbReference type="NCBI Taxonomy" id="672460"/>
    <lineage>
        <taxon>Bacteria</taxon>
        <taxon>Bacillati</taxon>
        <taxon>Actinomycetota</taxon>
        <taxon>Actinomycetes</taxon>
        <taxon>Micrococcales</taxon>
        <taxon>Dermacoccaceae</taxon>
        <taxon>Branchiibius</taxon>
    </lineage>
</organism>
<gene>
    <name evidence="2" type="ORF">SAMN04489750_2832</name>
</gene>
<keyword evidence="1" id="KW-0812">Transmembrane</keyword>
<dbReference type="RefSeq" id="WP_109686755.1">
    <property type="nucleotide sequence ID" value="NZ_QGDN01000001.1"/>
</dbReference>